<evidence type="ECO:0000256" key="3">
    <source>
        <dbReference type="ARBA" id="ARBA00022723"/>
    </source>
</evidence>
<feature type="binding site" evidence="11">
    <location>
        <position position="653"/>
    </location>
    <ligand>
        <name>Zn(2+)</name>
        <dbReference type="ChEBI" id="CHEBI:29105"/>
        <label>2</label>
        <note>catalytic</note>
    </ligand>
</feature>
<evidence type="ECO:0000256" key="8">
    <source>
        <dbReference type="ARBA" id="ARBA00023049"/>
    </source>
</evidence>
<keyword evidence="4 15" id="KW-0732">Signal</keyword>
<dbReference type="InterPro" id="IPR018487">
    <property type="entry name" value="Hemopexin-like_repeat"/>
</dbReference>
<feature type="chain" id="PRO_5041898132" description="Peptidase metallopeptidase domain-containing protein" evidence="15">
    <location>
        <begin position="20"/>
        <end position="942"/>
    </location>
</feature>
<sequence length="942" mass="107899">MRLGLVLWWVAAAGVAGRAWGPSSQHNTHQHDPSQATHHHNNTHQHDPSQTTHHHNNTHQHDPSQATHHHNNTHQHDPSQATHHHNNTHQHDPSQTTHHHNNIQSQAQTTQHYNTHKQGLSQATHKHQHHHKHLHHNSTTHQQHKHHHNTSKPTHCSHPHDNTHEQLQRQQHNSTHQQHNSSPTAHLNLNTTHHLRHSTHYHHHQLRHSSHTKHHRRNTGDEKLNNTGEGDKQHNNSSHTTTHDQDINSSHNTRNTHHKQQQQHTAQQYQHNTTHQQQQHQHNTSQNTQPTSSTVPDDDTGVTELFPTTSLHAEELLEKYGYLWCVPPGSENNTRLHRLLLYRLPDTHHHSQASTTLKFSGRLSGAWRGGERGREVYGVNQEVVKSEVYGNPLPGTVAVWDPDTVTLRYLPICTQTDIQEAVKKFQTMYHVGGGGQLDTPTVGLLSQPRCGNPDIIMEEVDAPREEIPPEGHSLLRARRSASPIQDDGWEGGKDKWKEDLEKDEELVRVATEVRAETRAKHPNLLTTSPLENTMHPEVVLIRWRLVTAGYSSQLDVGAQRASLALAFRMWSEVIPPVFLEDTTIATHVDISIGFGKRSHLGCVTEFDGLGGELGHTLRPPHHAQIHMDDDEHFTLDSDHGTNLLKVAVHEIGHVLGLGHVMRQNSVMHAVYERVLPNLGLELSGEDRHMVQKLYGSCQGAFDTVFDFLRWRPDGSLTYNSYFFRGAHFWMYENRYNRTRYGDPLYVTPEWGGLPANVDGYAHVWTRTKDVHLFFKGDKYYVYDSVAGRVVSGYPRRIAHDFHGPPTAKRPKGRTIPNNIDTVYFDKRDENLYFFKGKKVFGYDVSKGTTGCCLPGYPKHIQDEFVALPTSRRRLPRSLDAAYYSYTQQTLFFFKEKFYWEVPSFHPLDRTRNNSVVGPFNVKDKWQDICDTDLDPSTAYTLV</sequence>
<feature type="repeat" description="Hemopexin" evidence="13">
    <location>
        <begin position="754"/>
        <end position="804"/>
    </location>
</feature>
<evidence type="ECO:0000256" key="4">
    <source>
        <dbReference type="ARBA" id="ARBA00022729"/>
    </source>
</evidence>
<dbReference type="InterPro" id="IPR006026">
    <property type="entry name" value="Peptidase_Metallo"/>
</dbReference>
<dbReference type="EMBL" id="JAWZYT010000889">
    <property type="protein sequence ID" value="KAK4317820.1"/>
    <property type="molecule type" value="Genomic_DNA"/>
</dbReference>
<feature type="domain" description="Peptidase metallopeptidase" evidence="16">
    <location>
        <begin position="531"/>
        <end position="696"/>
    </location>
</feature>
<name>A0AAE1PZX9_9EUCA</name>
<dbReference type="PANTHER" id="PTHR10201:SF323">
    <property type="entry name" value="MATRIX METALLOPROTEINASE-21"/>
    <property type="match status" value="1"/>
</dbReference>
<accession>A0AAE1PZX9</accession>
<dbReference type="CDD" id="cd00094">
    <property type="entry name" value="HX"/>
    <property type="match status" value="1"/>
</dbReference>
<feature type="binding site" evidence="11">
    <location>
        <position position="659"/>
    </location>
    <ligand>
        <name>Zn(2+)</name>
        <dbReference type="ChEBI" id="CHEBI:29105"/>
        <label>2</label>
        <note>catalytic</note>
    </ligand>
</feature>
<keyword evidence="6" id="KW-0378">Hydrolase</keyword>
<organism evidence="17 18">
    <name type="scientific">Petrolisthes manimaculis</name>
    <dbReference type="NCBI Taxonomy" id="1843537"/>
    <lineage>
        <taxon>Eukaryota</taxon>
        <taxon>Metazoa</taxon>
        <taxon>Ecdysozoa</taxon>
        <taxon>Arthropoda</taxon>
        <taxon>Crustacea</taxon>
        <taxon>Multicrustacea</taxon>
        <taxon>Malacostraca</taxon>
        <taxon>Eumalacostraca</taxon>
        <taxon>Eucarida</taxon>
        <taxon>Decapoda</taxon>
        <taxon>Pleocyemata</taxon>
        <taxon>Anomura</taxon>
        <taxon>Galatheoidea</taxon>
        <taxon>Porcellanidae</taxon>
        <taxon>Petrolisthes</taxon>
    </lineage>
</organism>
<dbReference type="SUPFAM" id="SSF50923">
    <property type="entry name" value="Hemopexin-like domain"/>
    <property type="match status" value="1"/>
</dbReference>
<evidence type="ECO:0000256" key="15">
    <source>
        <dbReference type="SAM" id="SignalP"/>
    </source>
</evidence>
<evidence type="ECO:0000256" key="12">
    <source>
        <dbReference type="PIRSR" id="PIRSR621190-4"/>
    </source>
</evidence>
<evidence type="ECO:0000256" key="13">
    <source>
        <dbReference type="PROSITE-ProRule" id="PRU01011"/>
    </source>
</evidence>
<feature type="compositionally biased region" description="Low complexity" evidence="14">
    <location>
        <begin position="262"/>
        <end position="291"/>
    </location>
</feature>
<feature type="binding site" evidence="11">
    <location>
        <position position="667"/>
    </location>
    <ligand>
        <name>Zn(2+)</name>
        <dbReference type="ChEBI" id="CHEBI:29105"/>
        <label>2</label>
        <note>catalytic</note>
    </ligand>
</feature>
<dbReference type="Proteomes" id="UP001292094">
    <property type="component" value="Unassembled WGS sequence"/>
</dbReference>
<feature type="binding site" evidence="11">
    <location>
        <position position="615"/>
    </location>
    <ligand>
        <name>Zn(2+)</name>
        <dbReference type="ChEBI" id="CHEBI:29105"/>
        <label>1</label>
    </ligand>
</feature>
<keyword evidence="2" id="KW-0645">Protease</keyword>
<dbReference type="Gene3D" id="3.40.390.10">
    <property type="entry name" value="Collagenase (Catalytic Domain)"/>
    <property type="match status" value="1"/>
</dbReference>
<feature type="binding site" evidence="11">
    <location>
        <position position="589"/>
    </location>
    <ligand>
        <name>Ca(2+)</name>
        <dbReference type="ChEBI" id="CHEBI:29108"/>
        <label>2</label>
    </ligand>
</feature>
<keyword evidence="9" id="KW-0865">Zymogen</keyword>
<evidence type="ECO:0000256" key="2">
    <source>
        <dbReference type="ARBA" id="ARBA00022670"/>
    </source>
</evidence>
<comment type="similarity">
    <text evidence="1">Belongs to the peptidase M10A family.</text>
</comment>
<dbReference type="GO" id="GO:0030198">
    <property type="term" value="P:extracellular matrix organization"/>
    <property type="evidence" value="ECO:0007669"/>
    <property type="project" value="TreeGrafter"/>
</dbReference>
<comment type="cofactor">
    <cofactor evidence="11">
        <name>Ca(2+)</name>
        <dbReference type="ChEBI" id="CHEBI:29108"/>
    </cofactor>
    <text evidence="11">Can bind about 5 Ca(2+) ions per subunit.</text>
</comment>
<feature type="binding site" evidence="11">
    <location>
        <position position="608"/>
    </location>
    <ligand>
        <name>Ca(2+)</name>
        <dbReference type="ChEBI" id="CHEBI:29108"/>
        <label>3</label>
    </ligand>
</feature>
<dbReference type="InterPro" id="IPR036365">
    <property type="entry name" value="PGBD-like_sf"/>
</dbReference>
<dbReference type="SMART" id="SM00120">
    <property type="entry name" value="HX"/>
    <property type="match status" value="4"/>
</dbReference>
<feature type="modified residue" description="Phosphotyrosine; by PKDCC" evidence="12">
    <location>
        <position position="793"/>
    </location>
</feature>
<feature type="compositionally biased region" description="Polar residues" evidence="14">
    <location>
        <begin position="102"/>
        <end position="119"/>
    </location>
</feature>
<evidence type="ECO:0000313" key="18">
    <source>
        <dbReference type="Proteomes" id="UP001292094"/>
    </source>
</evidence>
<dbReference type="GO" id="GO:0031012">
    <property type="term" value="C:extracellular matrix"/>
    <property type="evidence" value="ECO:0007669"/>
    <property type="project" value="InterPro"/>
</dbReference>
<evidence type="ECO:0000256" key="1">
    <source>
        <dbReference type="ARBA" id="ARBA00010370"/>
    </source>
</evidence>
<feature type="signal peptide" evidence="15">
    <location>
        <begin position="1"/>
        <end position="19"/>
    </location>
</feature>
<feature type="binding site" evidence="11">
    <location>
        <position position="879"/>
    </location>
    <ligand>
        <name>Ca(2+)</name>
        <dbReference type="ChEBI" id="CHEBI:29108"/>
        <label>4</label>
    </ligand>
</feature>
<comment type="cofactor">
    <cofactor evidence="11">
        <name>Zn(2+)</name>
        <dbReference type="ChEBI" id="CHEBI:29105"/>
    </cofactor>
    <text evidence="11">Binds 2 Zn(2+) ions per subunit.</text>
</comment>
<dbReference type="InterPro" id="IPR021158">
    <property type="entry name" value="Pept_M10A_Zn_BS"/>
</dbReference>
<comment type="caution">
    <text evidence="17">The sequence shown here is derived from an EMBL/GenBank/DDBJ whole genome shotgun (WGS) entry which is preliminary data.</text>
</comment>
<gene>
    <name evidence="17" type="ORF">Pmani_011144</name>
</gene>
<dbReference type="GO" id="GO:0006508">
    <property type="term" value="P:proteolysis"/>
    <property type="evidence" value="ECO:0007669"/>
    <property type="project" value="UniProtKB-KW"/>
</dbReference>
<evidence type="ECO:0000256" key="10">
    <source>
        <dbReference type="PIRSR" id="PIRSR621190-1"/>
    </source>
</evidence>
<feature type="binding site" evidence="11">
    <location>
        <position position="628"/>
    </location>
    <ligand>
        <name>Ca(2+)</name>
        <dbReference type="ChEBI" id="CHEBI:29108"/>
        <label>3</label>
    </ligand>
</feature>
<feature type="binding site" evidence="11">
    <location>
        <position position="631"/>
    </location>
    <ligand>
        <name>Ca(2+)</name>
        <dbReference type="ChEBI" id="CHEBI:29108"/>
        <label>1</label>
    </ligand>
</feature>
<reference evidence="17" key="1">
    <citation type="submission" date="2023-11" db="EMBL/GenBank/DDBJ databases">
        <title>Genome assemblies of two species of porcelain crab, Petrolisthes cinctipes and Petrolisthes manimaculis (Anomura: Porcellanidae).</title>
        <authorList>
            <person name="Angst P."/>
        </authorList>
    </citation>
    <scope>NUCLEOTIDE SEQUENCE</scope>
    <source>
        <strain evidence="17">PB745_02</strain>
        <tissue evidence="17">Gill</tissue>
    </source>
</reference>
<dbReference type="GO" id="GO:0030574">
    <property type="term" value="P:collagen catabolic process"/>
    <property type="evidence" value="ECO:0007669"/>
    <property type="project" value="TreeGrafter"/>
</dbReference>
<dbReference type="SMART" id="SM00235">
    <property type="entry name" value="ZnMc"/>
    <property type="match status" value="1"/>
</dbReference>
<feature type="compositionally biased region" description="Basic residues" evidence="14">
    <location>
        <begin position="193"/>
        <end position="217"/>
    </location>
</feature>
<feature type="binding site" evidence="11">
    <location>
        <position position="631"/>
    </location>
    <ligand>
        <name>Ca(2+)</name>
        <dbReference type="ChEBI" id="CHEBI:29108"/>
        <label>3</label>
    </ligand>
</feature>
<evidence type="ECO:0000256" key="6">
    <source>
        <dbReference type="ARBA" id="ARBA00022801"/>
    </source>
</evidence>
<dbReference type="InterPro" id="IPR021190">
    <property type="entry name" value="Pept_M10A"/>
</dbReference>
<dbReference type="GO" id="GO:0008270">
    <property type="term" value="F:zinc ion binding"/>
    <property type="evidence" value="ECO:0007669"/>
    <property type="project" value="InterPro"/>
</dbReference>
<dbReference type="SUPFAM" id="SSF55486">
    <property type="entry name" value="Metalloproteases ('zincins'), catalytic domain"/>
    <property type="match status" value="1"/>
</dbReference>
<keyword evidence="11" id="KW-0106">Calcium</keyword>
<feature type="binding site" evidence="11">
    <location>
        <position position="626"/>
    </location>
    <ligand>
        <name>Zn(2+)</name>
        <dbReference type="ChEBI" id="CHEBI:29105"/>
        <label>1</label>
    </ligand>
</feature>
<feature type="binding site" evidence="11">
    <location>
        <position position="607"/>
    </location>
    <ligand>
        <name>Ca(2+)</name>
        <dbReference type="ChEBI" id="CHEBI:29108"/>
        <label>3</label>
    </ligand>
</feature>
<dbReference type="PROSITE" id="PS00546">
    <property type="entry name" value="CYSTEINE_SWITCH"/>
    <property type="match status" value="1"/>
</dbReference>
<feature type="binding site" evidence="11">
    <location>
        <position position="649"/>
    </location>
    <ligand>
        <name>Zn(2+)</name>
        <dbReference type="ChEBI" id="CHEBI:29105"/>
        <label>2</label>
        <note>catalytic</note>
    </ligand>
</feature>
<feature type="repeat" description="Hemopexin" evidence="13">
    <location>
        <begin position="698"/>
        <end position="753"/>
    </location>
</feature>
<keyword evidence="5" id="KW-0677">Repeat</keyword>
<feature type="binding site" evidence="11">
    <location>
        <position position="599"/>
    </location>
    <ligand>
        <name>Zn(2+)</name>
        <dbReference type="ChEBI" id="CHEBI:29105"/>
        <label>1</label>
    </ligand>
</feature>
<feature type="compositionally biased region" description="Basic and acidic residues" evidence="14">
    <location>
        <begin position="158"/>
        <end position="167"/>
    </location>
</feature>
<dbReference type="PANTHER" id="PTHR10201">
    <property type="entry name" value="MATRIX METALLOPROTEINASE"/>
    <property type="match status" value="1"/>
</dbReference>
<feature type="compositionally biased region" description="Low complexity" evidence="14">
    <location>
        <begin position="168"/>
        <end position="192"/>
    </location>
</feature>
<keyword evidence="7 11" id="KW-0862">Zinc</keyword>
<feature type="binding site" evidence="11">
    <location>
        <position position="758"/>
    </location>
    <ligand>
        <name>Ca(2+)</name>
        <dbReference type="ChEBI" id="CHEBI:29108"/>
        <label>4</label>
    </ligand>
</feature>
<evidence type="ECO:0000259" key="16">
    <source>
        <dbReference type="SMART" id="SM00235"/>
    </source>
</evidence>
<dbReference type="AlphaFoldDB" id="A0AAE1PZX9"/>
<feature type="binding site" evidence="11">
    <location>
        <position position="629"/>
    </location>
    <ligand>
        <name>Ca(2+)</name>
        <dbReference type="ChEBI" id="CHEBI:29108"/>
        <label>1</label>
    </ligand>
</feature>
<keyword evidence="8" id="KW-0482">Metalloprotease</keyword>
<feature type="compositionally biased region" description="Basic residues" evidence="14">
    <location>
        <begin position="124"/>
        <end position="150"/>
    </location>
</feature>
<dbReference type="InterPro" id="IPR024079">
    <property type="entry name" value="MetalloPept_cat_dom_sf"/>
</dbReference>
<dbReference type="InterPro" id="IPR001818">
    <property type="entry name" value="Pept_M10_metallopeptidase"/>
</dbReference>
<feature type="repeat" description="Hemopexin" evidence="13">
    <location>
        <begin position="816"/>
        <end position="867"/>
    </location>
</feature>
<dbReference type="PROSITE" id="PS51642">
    <property type="entry name" value="HEMOPEXIN_2"/>
    <property type="match status" value="4"/>
</dbReference>
<evidence type="ECO:0000313" key="17">
    <source>
        <dbReference type="EMBL" id="KAK4317820.1"/>
    </source>
</evidence>
<feature type="repeat" description="Hemopexin" evidence="13">
    <location>
        <begin position="875"/>
        <end position="928"/>
    </location>
</feature>
<keyword evidence="18" id="KW-1185">Reference proteome</keyword>
<evidence type="ECO:0000256" key="9">
    <source>
        <dbReference type="ARBA" id="ARBA00023145"/>
    </source>
</evidence>
<dbReference type="Pfam" id="PF00413">
    <property type="entry name" value="Peptidase_M10"/>
    <property type="match status" value="1"/>
</dbReference>
<dbReference type="SUPFAM" id="SSF47090">
    <property type="entry name" value="PGBD-like"/>
    <property type="match status" value="1"/>
</dbReference>
<dbReference type="PRINTS" id="PR00138">
    <property type="entry name" value="MATRIXIN"/>
</dbReference>
<dbReference type="InterPro" id="IPR000585">
    <property type="entry name" value="Hemopexin-like_dom"/>
</dbReference>
<feature type="region of interest" description="Disordered" evidence="14">
    <location>
        <begin position="20"/>
        <end position="304"/>
    </location>
</feature>
<protein>
    <recommendedName>
        <fullName evidence="16">Peptidase metallopeptidase domain-containing protein</fullName>
    </recommendedName>
</protein>
<dbReference type="GO" id="GO:0004222">
    <property type="term" value="F:metalloendopeptidase activity"/>
    <property type="evidence" value="ECO:0007669"/>
    <property type="project" value="InterPro"/>
</dbReference>
<feature type="compositionally biased region" description="Basic and acidic residues" evidence="14">
    <location>
        <begin position="218"/>
        <end position="234"/>
    </location>
</feature>
<dbReference type="InterPro" id="IPR036375">
    <property type="entry name" value="Hemopexin-like_dom_sf"/>
</dbReference>
<keyword evidence="3 11" id="KW-0479">Metal-binding</keyword>
<feature type="active site" evidence="10">
    <location>
        <position position="650"/>
    </location>
</feature>
<dbReference type="Pfam" id="PF00045">
    <property type="entry name" value="Hemopexin"/>
    <property type="match status" value="2"/>
</dbReference>
<evidence type="ECO:0000256" key="5">
    <source>
        <dbReference type="ARBA" id="ARBA00022737"/>
    </source>
</evidence>
<proteinExistence type="inferred from homology"/>
<dbReference type="Gene3D" id="2.110.10.10">
    <property type="entry name" value="Hemopexin-like domain"/>
    <property type="match status" value="2"/>
</dbReference>
<evidence type="ECO:0000256" key="14">
    <source>
        <dbReference type="SAM" id="MobiDB-lite"/>
    </source>
</evidence>
<evidence type="ECO:0000256" key="7">
    <source>
        <dbReference type="ARBA" id="ARBA00022833"/>
    </source>
</evidence>
<evidence type="ECO:0000256" key="11">
    <source>
        <dbReference type="PIRSR" id="PIRSR621190-2"/>
    </source>
</evidence>